<name>A0A517U4Z0_9BACT</name>
<sequence>MDISIELGPTKLGTRRNFLVPAPCVESLEALNAEPLQRCDRDLDRTLQGKAGSNRELLAIQKTSSLFRLQAAVRIQFLLTIRRCTTESKP</sequence>
<reference evidence="1 2" key="1">
    <citation type="submission" date="2019-02" db="EMBL/GenBank/DDBJ databases">
        <title>Deep-cultivation of Planctomycetes and their phenomic and genomic characterization uncovers novel biology.</title>
        <authorList>
            <person name="Wiegand S."/>
            <person name="Jogler M."/>
            <person name="Boedeker C."/>
            <person name="Pinto D."/>
            <person name="Vollmers J."/>
            <person name="Rivas-Marin E."/>
            <person name="Kohn T."/>
            <person name="Peeters S.H."/>
            <person name="Heuer A."/>
            <person name="Rast P."/>
            <person name="Oberbeckmann S."/>
            <person name="Bunk B."/>
            <person name="Jeske O."/>
            <person name="Meyerdierks A."/>
            <person name="Storesund J.E."/>
            <person name="Kallscheuer N."/>
            <person name="Luecker S."/>
            <person name="Lage O.M."/>
            <person name="Pohl T."/>
            <person name="Merkel B.J."/>
            <person name="Hornburger P."/>
            <person name="Mueller R.-W."/>
            <person name="Bruemmer F."/>
            <person name="Labrenz M."/>
            <person name="Spormann A.M."/>
            <person name="Op den Camp H."/>
            <person name="Overmann J."/>
            <person name="Amann R."/>
            <person name="Jetten M.S.M."/>
            <person name="Mascher T."/>
            <person name="Medema M.H."/>
            <person name="Devos D.P."/>
            <person name="Kaster A.-K."/>
            <person name="Ovreas L."/>
            <person name="Rohde M."/>
            <person name="Galperin M.Y."/>
            <person name="Jogler C."/>
        </authorList>
    </citation>
    <scope>NUCLEOTIDE SEQUENCE [LARGE SCALE GENOMIC DNA]</scope>
    <source>
        <strain evidence="1 2">I41</strain>
    </source>
</reference>
<proteinExistence type="predicted"/>
<dbReference type="KEGG" id="llh:I41_49240"/>
<evidence type="ECO:0000313" key="2">
    <source>
        <dbReference type="Proteomes" id="UP000317909"/>
    </source>
</evidence>
<dbReference type="EMBL" id="CP036339">
    <property type="protein sequence ID" value="QDT75682.1"/>
    <property type="molecule type" value="Genomic_DNA"/>
</dbReference>
<protein>
    <submittedName>
        <fullName evidence="1">Uncharacterized protein</fullName>
    </submittedName>
</protein>
<dbReference type="Proteomes" id="UP000317909">
    <property type="component" value="Chromosome"/>
</dbReference>
<keyword evidence="2" id="KW-1185">Reference proteome</keyword>
<dbReference type="AlphaFoldDB" id="A0A517U4Z0"/>
<organism evidence="1 2">
    <name type="scientific">Lacipirellula limnantheis</name>
    <dbReference type="NCBI Taxonomy" id="2528024"/>
    <lineage>
        <taxon>Bacteria</taxon>
        <taxon>Pseudomonadati</taxon>
        <taxon>Planctomycetota</taxon>
        <taxon>Planctomycetia</taxon>
        <taxon>Pirellulales</taxon>
        <taxon>Lacipirellulaceae</taxon>
        <taxon>Lacipirellula</taxon>
    </lineage>
</organism>
<gene>
    <name evidence="1" type="ORF">I41_49240</name>
</gene>
<evidence type="ECO:0000313" key="1">
    <source>
        <dbReference type="EMBL" id="QDT75682.1"/>
    </source>
</evidence>
<accession>A0A517U4Z0</accession>